<name>A0A1U7J9A8_9CYAN</name>
<evidence type="ECO:0000313" key="7">
    <source>
        <dbReference type="EMBL" id="OKH50086.1"/>
    </source>
</evidence>
<evidence type="ECO:0000256" key="2">
    <source>
        <dbReference type="ARBA" id="ARBA00022692"/>
    </source>
</evidence>
<protein>
    <recommendedName>
        <fullName evidence="6">O-antigen ligase-related domain-containing protein</fullName>
    </recommendedName>
</protein>
<dbReference type="STRING" id="549789.NIES30_05130"/>
<feature type="transmembrane region" description="Helical" evidence="5">
    <location>
        <begin position="205"/>
        <end position="238"/>
    </location>
</feature>
<keyword evidence="3 5" id="KW-1133">Transmembrane helix</keyword>
<feature type="transmembrane region" description="Helical" evidence="5">
    <location>
        <begin position="373"/>
        <end position="395"/>
    </location>
</feature>
<feature type="transmembrane region" description="Helical" evidence="5">
    <location>
        <begin position="340"/>
        <end position="361"/>
    </location>
</feature>
<keyword evidence="2 5" id="KW-0812">Transmembrane</keyword>
<feature type="transmembrane region" description="Helical" evidence="5">
    <location>
        <begin position="137"/>
        <end position="160"/>
    </location>
</feature>
<dbReference type="InterPro" id="IPR051533">
    <property type="entry name" value="WaaL-like"/>
</dbReference>
<evidence type="ECO:0000256" key="3">
    <source>
        <dbReference type="ARBA" id="ARBA00022989"/>
    </source>
</evidence>
<feature type="transmembrane region" description="Helical" evidence="5">
    <location>
        <begin position="27"/>
        <end position="45"/>
    </location>
</feature>
<feature type="transmembrane region" description="Helical" evidence="5">
    <location>
        <begin position="401"/>
        <end position="419"/>
    </location>
</feature>
<dbReference type="PANTHER" id="PTHR37422:SF13">
    <property type="entry name" value="LIPOPOLYSACCHARIDE BIOSYNTHESIS PROTEIN PA4999-RELATED"/>
    <property type="match status" value="1"/>
</dbReference>
<dbReference type="AlphaFoldDB" id="A0A1U7J9A8"/>
<reference evidence="7 8" key="1">
    <citation type="submission" date="2016-11" db="EMBL/GenBank/DDBJ databases">
        <title>Draft Genome Sequences of Nine Cyanobacterial Strains from Diverse Habitats.</title>
        <authorList>
            <person name="Zhu T."/>
            <person name="Hou S."/>
            <person name="Lu X."/>
            <person name="Hess W.R."/>
        </authorList>
    </citation>
    <scope>NUCLEOTIDE SEQUENCE [LARGE SCALE GENOMIC DNA]</scope>
    <source>
        <strain evidence="7 8">NIES-30</strain>
    </source>
</reference>
<dbReference type="InterPro" id="IPR007016">
    <property type="entry name" value="O-antigen_ligase-rel_domated"/>
</dbReference>
<feature type="transmembrane region" description="Helical" evidence="5">
    <location>
        <begin position="115"/>
        <end position="131"/>
    </location>
</feature>
<keyword evidence="8" id="KW-1185">Reference proteome</keyword>
<evidence type="ECO:0000259" key="6">
    <source>
        <dbReference type="Pfam" id="PF04932"/>
    </source>
</evidence>
<evidence type="ECO:0000256" key="1">
    <source>
        <dbReference type="ARBA" id="ARBA00004141"/>
    </source>
</evidence>
<comment type="subcellular location">
    <subcellularLocation>
        <location evidence="1">Membrane</location>
        <topology evidence="1">Multi-pass membrane protein</topology>
    </subcellularLocation>
</comment>
<feature type="domain" description="O-antigen ligase-related" evidence="6">
    <location>
        <begin position="213"/>
        <end position="353"/>
    </location>
</feature>
<evidence type="ECO:0000256" key="5">
    <source>
        <dbReference type="SAM" id="Phobius"/>
    </source>
</evidence>
<evidence type="ECO:0000256" key="4">
    <source>
        <dbReference type="ARBA" id="ARBA00023136"/>
    </source>
</evidence>
<proteinExistence type="predicted"/>
<feature type="transmembrane region" description="Helical" evidence="5">
    <location>
        <begin position="57"/>
        <end position="74"/>
    </location>
</feature>
<organism evidence="7 8">
    <name type="scientific">Phormidium tenue NIES-30</name>
    <dbReference type="NCBI Taxonomy" id="549789"/>
    <lineage>
        <taxon>Bacteria</taxon>
        <taxon>Bacillati</taxon>
        <taxon>Cyanobacteriota</taxon>
        <taxon>Cyanophyceae</taxon>
        <taxon>Oscillatoriophycideae</taxon>
        <taxon>Oscillatoriales</taxon>
        <taxon>Oscillatoriaceae</taxon>
        <taxon>Phormidium</taxon>
    </lineage>
</organism>
<feature type="transmembrane region" description="Helical" evidence="5">
    <location>
        <begin position="86"/>
        <end position="103"/>
    </location>
</feature>
<dbReference type="Proteomes" id="UP000185557">
    <property type="component" value="Unassembled WGS sequence"/>
</dbReference>
<dbReference type="PANTHER" id="PTHR37422">
    <property type="entry name" value="TEICHURONIC ACID BIOSYNTHESIS PROTEIN TUAE"/>
    <property type="match status" value="1"/>
</dbReference>
<gene>
    <name evidence="7" type="ORF">NIES30_05130</name>
</gene>
<sequence>MQAQRLTLNGNTVVSGKQIDFAETCFAVFYLLFFAGAFGFGVDLAKSPVIPESILTLIRYAAYAVVLLLLSLRPTETLKTALSNKWALGLIFITSISFLWSYDPSVTIDSIWKEFLPMFLLSLYIASRFTLEQQFKIILWVLVIVFLESVALAIAMPGVGRHTAGPFIGSWKGVFAQKNQFGAHSTMTLIALYMLANYAREKQRWALILLGGCFAALLVSSSVTALTLSFVGLILTIFYRRFAWLGKRSVLLGVLFVLVSVSFFYTLFSNWVDILDFFDRDPTLSTRTLIWHLVINSKIPGSPYLGYGRGIFWDSPALTTGFESFAYHVPPHAHNGFLDLILDVGLIGFSFFCVTWFITYVRAARLAYDKKEAAYLWPLLFLSMLILFNTFESYLARLTTLYWIILIILAFSLTPKVLASKD</sequence>
<evidence type="ECO:0000313" key="8">
    <source>
        <dbReference type="Proteomes" id="UP000185557"/>
    </source>
</evidence>
<keyword evidence="4 5" id="KW-0472">Membrane</keyword>
<dbReference type="EMBL" id="MRCG01000002">
    <property type="protein sequence ID" value="OKH50086.1"/>
    <property type="molecule type" value="Genomic_DNA"/>
</dbReference>
<feature type="transmembrane region" description="Helical" evidence="5">
    <location>
        <begin position="250"/>
        <end position="268"/>
    </location>
</feature>
<accession>A0A1U7J9A8</accession>
<dbReference type="OrthoDB" id="4391260at2"/>
<dbReference type="RefSeq" id="WP_073607327.1">
    <property type="nucleotide sequence ID" value="NZ_MRCG01000002.1"/>
</dbReference>
<dbReference type="GO" id="GO:0016020">
    <property type="term" value="C:membrane"/>
    <property type="evidence" value="ECO:0007669"/>
    <property type="project" value="UniProtKB-SubCell"/>
</dbReference>
<dbReference type="Pfam" id="PF04932">
    <property type="entry name" value="Wzy_C"/>
    <property type="match status" value="1"/>
</dbReference>
<comment type="caution">
    <text evidence="7">The sequence shown here is derived from an EMBL/GenBank/DDBJ whole genome shotgun (WGS) entry which is preliminary data.</text>
</comment>